<proteinExistence type="predicted"/>
<reference evidence="1 2" key="1">
    <citation type="submission" date="2019-02" db="EMBL/GenBank/DDBJ databases">
        <title>Current taxonomic status of genus Agrobacterium and description of Agrobacterium cavarae sp. nov. isolated from maize roots.</title>
        <authorList>
            <person name="Flores-Felix J.D."/>
            <person name="Menendez E."/>
            <person name="Ramirez-Bahena M.H."/>
            <person name="Garcia-Fraile P."/>
            <person name="Velazquez E."/>
        </authorList>
    </citation>
    <scope>NUCLEOTIDE SEQUENCE [LARGE SCALE GENOMIC DNA]</scope>
    <source>
        <strain evidence="1 2">RZME10</strain>
    </source>
</reference>
<name>A0ABY1YBL6_9HYPH</name>
<evidence type="ECO:0000313" key="1">
    <source>
        <dbReference type="EMBL" id="TBN15068.1"/>
    </source>
</evidence>
<accession>A0ABY1YBL6</accession>
<protein>
    <submittedName>
        <fullName evidence="1">Uncharacterized protein</fullName>
    </submittedName>
</protein>
<keyword evidence="2" id="KW-1185">Reference proteome</keyword>
<organism evidence="1 2">
    <name type="scientific">Agrobacterium cavarae</name>
    <dbReference type="NCBI Taxonomy" id="2528239"/>
    <lineage>
        <taxon>Bacteria</taxon>
        <taxon>Pseudomonadati</taxon>
        <taxon>Pseudomonadota</taxon>
        <taxon>Alphaproteobacteria</taxon>
        <taxon>Hyphomicrobiales</taxon>
        <taxon>Rhizobiaceae</taxon>
        <taxon>Rhizobium/Agrobacterium group</taxon>
        <taxon>Agrobacterium</taxon>
    </lineage>
</organism>
<dbReference type="EMBL" id="SISF01000025">
    <property type="protein sequence ID" value="TBN15068.1"/>
    <property type="molecule type" value="Genomic_DNA"/>
</dbReference>
<comment type="caution">
    <text evidence="1">The sequence shown here is derived from an EMBL/GenBank/DDBJ whole genome shotgun (WGS) entry which is preliminary data.</text>
</comment>
<gene>
    <name evidence="1" type="ORF">EYC79_06365</name>
</gene>
<dbReference type="Proteomes" id="UP000294239">
    <property type="component" value="Unassembled WGS sequence"/>
</dbReference>
<evidence type="ECO:0000313" key="2">
    <source>
        <dbReference type="Proteomes" id="UP000294239"/>
    </source>
</evidence>
<dbReference type="GeneID" id="301040806"/>
<sequence>MSISEKDYRAFTTDFDRVVRSEDLGHVLDPLSREDAAILHMARQTFDLSLTSLSYFWSRHA</sequence>
<dbReference type="RefSeq" id="WP_130977479.1">
    <property type="nucleotide sequence ID" value="NZ_SISF01000025.1"/>
</dbReference>